<keyword evidence="7" id="KW-0479">Metal-binding</keyword>
<keyword evidence="9" id="KW-0227">DNA damage</keyword>
<feature type="region of interest" description="Disordered" evidence="21">
    <location>
        <begin position="196"/>
        <end position="234"/>
    </location>
</feature>
<dbReference type="InterPro" id="IPR012309">
    <property type="entry name" value="DNA_ligase_ATP-dep_C"/>
</dbReference>
<keyword evidence="17" id="KW-0464">Manganese</keyword>
<evidence type="ECO:0000256" key="11">
    <source>
        <dbReference type="ARBA" id="ARBA00022839"/>
    </source>
</evidence>
<evidence type="ECO:0000256" key="19">
    <source>
        <dbReference type="ARBA" id="ARBA00029943"/>
    </source>
</evidence>
<sequence length="899" mass="101971">MGLSEYNKKREFSKTPEPKGGKSAGRELRFVIQKHDATNLHYDFRLEMGGVLKSWAVPKGPSTNPATKRLAMMVEDHPYDYRNFEGTIPKGEYGGGTVMLWDEGTYELAESERLDVNKDLDIKTLEKELLKQLKEGSLKVTLHGQKLKGEYALVKTKGMGENSWLLIKHKDKFASEKDILTKDKSVVSKRSLEQIAKAEGQDETAENKSTKASAKKKANPTTKNKESSGTVSKTLKGAPEQRFYTKVKPMLATLVDEPVDSDEWLYEIKWDGYRAVSFIKGDRVEIKSRNDKSFTDKYPPIVDALKNQNIDAVVDGEIVVIDEKGMAKFGSLQNWKDEEDGELLYYIFDILWYNGHDLKALELTDRKKILKEVIVEDDIIKISKDFLVDGTEFLAAAEKMGLEGIMAKRKDSTYETGRRSPNWLKIKVNKRQEVIICGYTKNEDTSKPFSALLAGVHENGKLVYKGKIGTGFSIQTQKDMLKEFGPLEVKTAPFNDIPDVNKPTRYRGPVKAAITWLKPKLICEVSFTEFTDEGLMRHPSFKGMREDKNAKDVVMEKEKKVEEVVEDATDNKGSETTKKTGTKTANKKGAKKGAKEIKSELKVNGQLLTFTNLDKVYWPKEKITKGQLITYYEQVSPFILPYLKNRPQSLNRFPNGINGESFYQKDVTDKVPDWIDKYQYHTDDSDEDKHFMVGNNKATLLYMANLGCIEINPWSSTTKKPDYPTWCILDLDPDKGNSFDEVIEAAQVIKQILDDMKVPGYCKTSGSTGLHIYIPLGAKYTYEQSKEFARIIVTLATRELPKTTSIERALKDRKGKIYLDFLQNRSQATIAAPYSARPKPGATVSMPLEWDEVKEGLKMQDFTIFNALDRIQNKGDIFKPVLEKGIDIKKVITDYKSMT</sequence>
<dbReference type="InterPro" id="IPR014143">
    <property type="entry name" value="NHEJ_ligase_prk"/>
</dbReference>
<evidence type="ECO:0000256" key="7">
    <source>
        <dbReference type="ARBA" id="ARBA00022723"/>
    </source>
</evidence>
<keyword evidence="12" id="KW-0067">ATP-binding</keyword>
<comment type="caution">
    <text evidence="23">The sequence shown here is derived from an EMBL/GenBank/DDBJ whole genome shotgun (WGS) entry which is preliminary data.</text>
</comment>
<keyword evidence="15" id="KW-0233">DNA recombination</keyword>
<name>A0ABV5CHC1_9SPHI</name>
<evidence type="ECO:0000313" key="24">
    <source>
        <dbReference type="Proteomes" id="UP001580928"/>
    </source>
</evidence>
<evidence type="ECO:0000256" key="2">
    <source>
        <dbReference type="ARBA" id="ARBA00012727"/>
    </source>
</evidence>
<protein>
    <recommendedName>
        <fullName evidence="2">DNA ligase (ATP)</fullName>
        <ecNumber evidence="2">6.5.1.1</ecNumber>
    </recommendedName>
    <alternativeName>
        <fullName evidence="19">NHEJ DNA polymerase</fullName>
    </alternativeName>
</protein>
<dbReference type="EC" id="6.5.1.1" evidence="2"/>
<dbReference type="SUPFAM" id="SSF56091">
    <property type="entry name" value="DNA ligase/mRNA capping enzyme, catalytic domain"/>
    <property type="match status" value="1"/>
</dbReference>
<gene>
    <name evidence="23" type="primary">ligD</name>
    <name evidence="23" type="ORF">WKR92_14045</name>
</gene>
<dbReference type="EMBL" id="JBBVGT010000003">
    <property type="protein sequence ID" value="MFB5946951.1"/>
    <property type="molecule type" value="Genomic_DNA"/>
</dbReference>
<feature type="region of interest" description="Disordered" evidence="21">
    <location>
        <begin position="1"/>
        <end position="26"/>
    </location>
</feature>
<dbReference type="PROSITE" id="PS50160">
    <property type="entry name" value="DNA_LIGASE_A3"/>
    <property type="match status" value="1"/>
</dbReference>
<feature type="compositionally biased region" description="Basic and acidic residues" evidence="21">
    <location>
        <begin position="564"/>
        <end position="578"/>
    </location>
</feature>
<evidence type="ECO:0000256" key="3">
    <source>
        <dbReference type="ARBA" id="ARBA00022598"/>
    </source>
</evidence>
<comment type="catalytic activity">
    <reaction evidence="20">
        <text>ATP + (deoxyribonucleotide)n-3'-hydroxyl + 5'-phospho-(deoxyribonucleotide)m = (deoxyribonucleotide)n+m + AMP + diphosphate.</text>
        <dbReference type="EC" id="6.5.1.1"/>
    </reaction>
</comment>
<dbReference type="InterPro" id="IPR052171">
    <property type="entry name" value="NHEJ_LigD"/>
</dbReference>
<keyword evidence="6" id="KW-0540">Nuclease</keyword>
<dbReference type="SUPFAM" id="SSF50249">
    <property type="entry name" value="Nucleic acid-binding proteins"/>
    <property type="match status" value="1"/>
</dbReference>
<evidence type="ECO:0000256" key="15">
    <source>
        <dbReference type="ARBA" id="ARBA00023172"/>
    </source>
</evidence>
<evidence type="ECO:0000256" key="8">
    <source>
        <dbReference type="ARBA" id="ARBA00022741"/>
    </source>
</evidence>
<evidence type="ECO:0000256" key="4">
    <source>
        <dbReference type="ARBA" id="ARBA00022679"/>
    </source>
</evidence>
<dbReference type="PANTHER" id="PTHR42705:SF2">
    <property type="entry name" value="BIFUNCTIONAL NON-HOMOLOGOUS END JOINING PROTEIN LIGD"/>
    <property type="match status" value="1"/>
</dbReference>
<dbReference type="Pfam" id="PF01068">
    <property type="entry name" value="DNA_ligase_A_M"/>
    <property type="match status" value="1"/>
</dbReference>
<dbReference type="Pfam" id="PF21686">
    <property type="entry name" value="LigD_Prim-Pol"/>
    <property type="match status" value="1"/>
</dbReference>
<organism evidence="23 24">
    <name type="scientific">Albibacterium profundi</name>
    <dbReference type="NCBI Taxonomy" id="3134906"/>
    <lineage>
        <taxon>Bacteria</taxon>
        <taxon>Pseudomonadati</taxon>
        <taxon>Bacteroidota</taxon>
        <taxon>Sphingobacteriia</taxon>
        <taxon>Sphingobacteriales</taxon>
        <taxon>Sphingobacteriaceae</taxon>
        <taxon>Albibacterium</taxon>
    </lineage>
</organism>
<dbReference type="CDD" id="cd07906">
    <property type="entry name" value="Adenylation_DNA_ligase_LigD_LigC"/>
    <property type="match status" value="1"/>
</dbReference>
<dbReference type="InterPro" id="IPR012340">
    <property type="entry name" value="NA-bd_OB-fold"/>
</dbReference>
<evidence type="ECO:0000256" key="9">
    <source>
        <dbReference type="ARBA" id="ARBA00022763"/>
    </source>
</evidence>
<keyword evidence="18" id="KW-0511">Multifunctional enzyme</keyword>
<dbReference type="NCBIfam" id="TIGR02779">
    <property type="entry name" value="NHEJ_ligase_lig"/>
    <property type="match status" value="1"/>
</dbReference>
<dbReference type="NCBIfam" id="TIGR02778">
    <property type="entry name" value="ligD_pol"/>
    <property type="match status" value="1"/>
</dbReference>
<keyword evidence="3 23" id="KW-0436">Ligase</keyword>
<evidence type="ECO:0000256" key="14">
    <source>
        <dbReference type="ARBA" id="ARBA00023125"/>
    </source>
</evidence>
<evidence type="ECO:0000256" key="20">
    <source>
        <dbReference type="ARBA" id="ARBA00034003"/>
    </source>
</evidence>
<dbReference type="GO" id="GO:0003910">
    <property type="term" value="F:DNA ligase (ATP) activity"/>
    <property type="evidence" value="ECO:0007669"/>
    <property type="project" value="UniProtKB-EC"/>
</dbReference>
<evidence type="ECO:0000313" key="23">
    <source>
        <dbReference type="EMBL" id="MFB5946951.1"/>
    </source>
</evidence>
<evidence type="ECO:0000259" key="22">
    <source>
        <dbReference type="PROSITE" id="PS50160"/>
    </source>
</evidence>
<keyword evidence="16" id="KW-0234">DNA repair</keyword>
<dbReference type="Gene3D" id="3.30.1490.70">
    <property type="match status" value="1"/>
</dbReference>
<evidence type="ECO:0000256" key="10">
    <source>
        <dbReference type="ARBA" id="ARBA00022801"/>
    </source>
</evidence>
<keyword evidence="11" id="KW-0269">Exonuclease</keyword>
<keyword evidence="4" id="KW-0808">Transferase</keyword>
<dbReference type="CDD" id="cd07971">
    <property type="entry name" value="OBF_DNA_ligase_LigD"/>
    <property type="match status" value="1"/>
</dbReference>
<feature type="region of interest" description="Disordered" evidence="21">
    <location>
        <begin position="564"/>
        <end position="591"/>
    </location>
</feature>
<keyword evidence="5" id="KW-0548">Nucleotidyltransferase</keyword>
<keyword evidence="8" id="KW-0547">Nucleotide-binding</keyword>
<keyword evidence="14" id="KW-0238">DNA-binding</keyword>
<evidence type="ECO:0000256" key="13">
    <source>
        <dbReference type="ARBA" id="ARBA00022932"/>
    </source>
</evidence>
<accession>A0ABV5CHC1</accession>
<keyword evidence="24" id="KW-1185">Reference proteome</keyword>
<keyword evidence="13" id="KW-0239">DNA-directed DNA polymerase</keyword>
<dbReference type="Pfam" id="PF04679">
    <property type="entry name" value="DNA_ligase_A_C"/>
    <property type="match status" value="1"/>
</dbReference>
<evidence type="ECO:0000256" key="6">
    <source>
        <dbReference type="ARBA" id="ARBA00022722"/>
    </source>
</evidence>
<dbReference type="RefSeq" id="WP_375558480.1">
    <property type="nucleotide sequence ID" value="NZ_JBBVGT010000003.1"/>
</dbReference>
<reference evidence="23 24" key="1">
    <citation type="submission" date="2024-04" db="EMBL/GenBank/DDBJ databases">
        <title>Albibacterium profundi sp. nov., isolated from sediment of the Challenger Deep of Mariana Trench.</title>
        <authorList>
            <person name="Wang Y."/>
        </authorList>
    </citation>
    <scope>NUCLEOTIDE SEQUENCE [LARGE SCALE GENOMIC DNA]</scope>
    <source>
        <strain evidence="23 24">RHL897</strain>
    </source>
</reference>
<evidence type="ECO:0000256" key="16">
    <source>
        <dbReference type="ARBA" id="ARBA00023204"/>
    </source>
</evidence>
<dbReference type="NCBIfam" id="TIGR02777">
    <property type="entry name" value="LigD_PE_dom"/>
    <property type="match status" value="1"/>
</dbReference>
<keyword evidence="10" id="KW-0378">Hydrolase</keyword>
<dbReference type="Gene3D" id="3.30.470.30">
    <property type="entry name" value="DNA ligase/mRNA capping enzyme"/>
    <property type="match status" value="1"/>
</dbReference>
<evidence type="ECO:0000256" key="1">
    <source>
        <dbReference type="ARBA" id="ARBA00001936"/>
    </source>
</evidence>
<dbReference type="NCBIfam" id="TIGR02776">
    <property type="entry name" value="NHEJ_ligase_prk"/>
    <property type="match status" value="1"/>
</dbReference>
<dbReference type="Proteomes" id="UP001580928">
    <property type="component" value="Unassembled WGS sequence"/>
</dbReference>
<dbReference type="Gene3D" id="3.90.920.10">
    <property type="entry name" value="DNA primase, PRIM domain"/>
    <property type="match status" value="1"/>
</dbReference>
<dbReference type="InterPro" id="IPR014144">
    <property type="entry name" value="LigD_PE_domain"/>
</dbReference>
<dbReference type="CDD" id="cd04865">
    <property type="entry name" value="LigD_Pol_like_2"/>
    <property type="match status" value="1"/>
</dbReference>
<dbReference type="InterPro" id="IPR012310">
    <property type="entry name" value="DNA_ligase_ATP-dep_cent"/>
</dbReference>
<dbReference type="PROSITE" id="PS00333">
    <property type="entry name" value="DNA_LIGASE_A2"/>
    <property type="match status" value="1"/>
</dbReference>
<proteinExistence type="predicted"/>
<comment type="cofactor">
    <cofactor evidence="1">
        <name>Mn(2+)</name>
        <dbReference type="ChEBI" id="CHEBI:29035"/>
    </cofactor>
</comment>
<dbReference type="InterPro" id="IPR014145">
    <property type="entry name" value="LigD_pol_dom"/>
</dbReference>
<feature type="domain" description="ATP-dependent DNA ligase family profile" evidence="22">
    <location>
        <begin position="336"/>
        <end position="434"/>
    </location>
</feature>
<dbReference type="Pfam" id="PF13298">
    <property type="entry name" value="LigD_N"/>
    <property type="match status" value="1"/>
</dbReference>
<evidence type="ECO:0000256" key="5">
    <source>
        <dbReference type="ARBA" id="ARBA00022695"/>
    </source>
</evidence>
<dbReference type="PANTHER" id="PTHR42705">
    <property type="entry name" value="BIFUNCTIONAL NON-HOMOLOGOUS END JOINING PROTEIN LIGD"/>
    <property type="match status" value="1"/>
</dbReference>
<evidence type="ECO:0000256" key="17">
    <source>
        <dbReference type="ARBA" id="ARBA00023211"/>
    </source>
</evidence>
<evidence type="ECO:0000256" key="18">
    <source>
        <dbReference type="ARBA" id="ARBA00023268"/>
    </source>
</evidence>
<evidence type="ECO:0000256" key="12">
    <source>
        <dbReference type="ARBA" id="ARBA00022840"/>
    </source>
</evidence>
<evidence type="ECO:0000256" key="21">
    <source>
        <dbReference type="SAM" id="MobiDB-lite"/>
    </source>
</evidence>
<dbReference type="Gene3D" id="2.40.50.140">
    <property type="entry name" value="Nucleic acid-binding proteins"/>
    <property type="match status" value="1"/>
</dbReference>
<dbReference type="InterPro" id="IPR016059">
    <property type="entry name" value="DNA_ligase_ATP-dep_CS"/>
</dbReference>
<dbReference type="InterPro" id="IPR014146">
    <property type="entry name" value="LigD_ligase_dom"/>
</dbReference>